<dbReference type="Gene3D" id="3.20.20.140">
    <property type="entry name" value="Metal-dependent hydrolases"/>
    <property type="match status" value="2"/>
</dbReference>
<dbReference type="GO" id="GO:0005829">
    <property type="term" value="C:cytosol"/>
    <property type="evidence" value="ECO:0007669"/>
    <property type="project" value="TreeGrafter"/>
</dbReference>
<dbReference type="GO" id="GO:0016812">
    <property type="term" value="F:hydrolase activity, acting on carbon-nitrogen (but not peptide) bonds, in cyclic amides"/>
    <property type="evidence" value="ECO:0007669"/>
    <property type="project" value="TreeGrafter"/>
</dbReference>
<organism evidence="2 3">
    <name type="scientific">Rhizorhabdus histidinilytica</name>
    <dbReference type="NCBI Taxonomy" id="439228"/>
    <lineage>
        <taxon>Bacteria</taxon>
        <taxon>Pseudomonadati</taxon>
        <taxon>Pseudomonadota</taxon>
        <taxon>Alphaproteobacteria</taxon>
        <taxon>Sphingomonadales</taxon>
        <taxon>Sphingomonadaceae</taxon>
        <taxon>Rhizorhabdus</taxon>
    </lineage>
</organism>
<dbReference type="Pfam" id="PF07969">
    <property type="entry name" value="Amidohydro_3"/>
    <property type="match status" value="2"/>
</dbReference>
<dbReference type="SUPFAM" id="SSF51556">
    <property type="entry name" value="Metallo-dependent hydrolases"/>
    <property type="match status" value="1"/>
</dbReference>
<dbReference type="STRING" id="439228.SAMN06295920_111133"/>
<dbReference type="InterPro" id="IPR011059">
    <property type="entry name" value="Metal-dep_hydrolase_composite"/>
</dbReference>
<feature type="domain" description="Amidohydrolase 3" evidence="1">
    <location>
        <begin position="44"/>
        <end position="277"/>
    </location>
</feature>
<proteinExistence type="predicted"/>
<dbReference type="Gene3D" id="3.30.1490.130">
    <property type="entry name" value="D-aminoacylase. Domain 3"/>
    <property type="match status" value="1"/>
</dbReference>
<evidence type="ECO:0000259" key="1">
    <source>
        <dbReference type="Pfam" id="PF07969"/>
    </source>
</evidence>
<dbReference type="OrthoDB" id="9766983at2"/>
<accession>A0A1T5G0N9</accession>
<dbReference type="PANTHER" id="PTHR11647:SF1">
    <property type="entry name" value="COLLAPSIN RESPONSE MEDIATOR PROTEIN"/>
    <property type="match status" value="1"/>
</dbReference>
<dbReference type="GO" id="GO:0016811">
    <property type="term" value="F:hydrolase activity, acting on carbon-nitrogen (but not peptide) bonds, in linear amides"/>
    <property type="evidence" value="ECO:0007669"/>
    <property type="project" value="InterPro"/>
</dbReference>
<dbReference type="SUPFAM" id="SSF51338">
    <property type="entry name" value="Composite domain of metallo-dependent hydrolases"/>
    <property type="match status" value="1"/>
</dbReference>
<evidence type="ECO:0000313" key="3">
    <source>
        <dbReference type="Proteomes" id="UP000189818"/>
    </source>
</evidence>
<dbReference type="InterPro" id="IPR050378">
    <property type="entry name" value="Metallo-dep_Hydrolases_sf"/>
</dbReference>
<dbReference type="InterPro" id="IPR013108">
    <property type="entry name" value="Amidohydro_3"/>
</dbReference>
<dbReference type="Gene3D" id="2.30.40.10">
    <property type="entry name" value="Urease, subunit C, domain 1"/>
    <property type="match status" value="1"/>
</dbReference>
<dbReference type="PANTHER" id="PTHR11647">
    <property type="entry name" value="HYDRANTOINASE/DIHYDROPYRIMIDINASE FAMILY MEMBER"/>
    <property type="match status" value="1"/>
</dbReference>
<dbReference type="InterPro" id="IPR032466">
    <property type="entry name" value="Metal_Hydrolase"/>
</dbReference>
<dbReference type="RefSeq" id="WP_079650138.1">
    <property type="nucleotide sequence ID" value="NZ_FUYM01000011.1"/>
</dbReference>
<feature type="domain" description="Amidohydrolase 3" evidence="1">
    <location>
        <begin position="420"/>
        <end position="537"/>
    </location>
</feature>
<dbReference type="InterPro" id="IPR023100">
    <property type="entry name" value="D-aminoacylase_insert_dom_sf"/>
</dbReference>
<gene>
    <name evidence="2" type="ORF">SAMN06295920_111133</name>
</gene>
<reference evidence="3" key="1">
    <citation type="submission" date="2017-02" db="EMBL/GenBank/DDBJ databases">
        <authorList>
            <person name="Varghese N."/>
            <person name="Submissions S."/>
        </authorList>
    </citation>
    <scope>NUCLEOTIDE SEQUENCE [LARGE SCALE GENOMIC DNA]</scope>
    <source>
        <strain evidence="3">UM2</strain>
    </source>
</reference>
<dbReference type="Proteomes" id="UP000189818">
    <property type="component" value="Unassembled WGS sequence"/>
</dbReference>
<keyword evidence="3" id="KW-1185">Reference proteome</keyword>
<dbReference type="EMBL" id="FUYM01000011">
    <property type="protein sequence ID" value="SKC02001.1"/>
    <property type="molecule type" value="Genomic_DNA"/>
</dbReference>
<evidence type="ECO:0000313" key="2">
    <source>
        <dbReference type="EMBL" id="SKC02001.1"/>
    </source>
</evidence>
<name>A0A1T5G0N9_9SPHN</name>
<dbReference type="AlphaFoldDB" id="A0A1T5G0N9"/>
<sequence length="560" mass="60604">MSFDLLIRNGTVIDGTGASRFDADVAVKDGRIAAIGTIDGDAARTIDAAGMIVAPGFVDPHTHYDAQLCWDPLLTPSSWHGVTTVVLGNCGVGVAPCRPEDREKATWDLVNLEAIPYETLEQGLSWDWESFPDYMDAAEQRGCGLNLAFLAPLAPFRRYVLGDEAMERPATAEETTRIRALLREAMAAGAVGFSSTQAPSHIGYQGKPLASVPASADELVAYATELGEIGRGAIEMAIGSVAPWMKPADFELLDRMLGASRAPLTFLALMKFLDKPEEHFRAMEQVAPLVARGARPQMHSTNLVSDLNLRDPFMLSSFASLRGVFNQPRDVQAAIYRDPAFRRAFRDDLVEQAAAFHGDWSMVWVIATGRPDFERLIGRNIVEIGAERGQDPVDAFFDLALEDDLATEFTAVRFGVPEEFLGDPRTLIGLSDGGAHVGILCNAGYTTEMLGDLVRRRGLLDLETAVMRLTSDPADFFGLSDRGRLKPGLAADIVIFDPATVGSDSARPVPRDDLPGGARRLVVEAEGIRHVIVNGASLFEDGRHSGAYPGRVLRPGRATA</sequence>
<protein>
    <submittedName>
        <fullName evidence="2">N-acyl-D-aspartate/D-glutamate deacylase</fullName>
    </submittedName>
</protein>